<protein>
    <submittedName>
        <fullName evidence="9">Transporter svop-1</fullName>
    </submittedName>
</protein>
<feature type="transmembrane region" description="Helical" evidence="6">
    <location>
        <begin position="302"/>
        <end position="324"/>
    </location>
</feature>
<dbReference type="SUPFAM" id="SSF103473">
    <property type="entry name" value="MFS general substrate transporter"/>
    <property type="match status" value="1"/>
</dbReference>
<sequence length="509" mass="54938">MKSEKKSLSLRKDIIHNLNVDMEVDLERALELCGAGKYQVFHCALMVAILGAAILEMVGCSFILPAAACDLDLSNSMRGIMTSIPNIGVIITAPFWGRAADTFGRKPVLLFSTAISGIIGLIAAFMPSLLSFALCKFLGSLFLSCPSSLGFAYVGELMPKKRRDLAVLICNASLMLVASLCPIFAWGVLSYDWWNSPLKLRPWRVLTATYVAPLILAALWLTQAKESPKFLMTRGKDKKALDVLQHIYASNSGQPKANYCVTSLKFSAEDSEKSFSHGNCELGDGIMKNSAFALLRPPHVKWLALTGFLMFGLFSLLNGLFLFAPDTINKMMTHSSNESVTICTLMNQPENLTSSDECVDEISFATFEVTVVTSLIYGTLVMLISLSPLAKRTSLIGMFVLVSATCLLSAMTTNRIIAGVSMSALQITALGIGPLTAYSVQLFPTSLRATAVGAVMMFGRMGSVIGANVTGIFFAGACAVIFYVFSALLFLCAGLSFLLPKDKPASNEQ</sequence>
<feature type="transmembrane region" description="Helical" evidence="6">
    <location>
        <begin position="108"/>
        <end position="125"/>
    </location>
</feature>
<keyword evidence="4 6" id="KW-1133">Transmembrane helix</keyword>
<evidence type="ECO:0000256" key="1">
    <source>
        <dbReference type="ARBA" id="ARBA00004141"/>
    </source>
</evidence>
<dbReference type="RefSeq" id="XP_064072534.1">
    <property type="nucleotide sequence ID" value="XM_064216464.1"/>
</dbReference>
<dbReference type="InterPro" id="IPR020846">
    <property type="entry name" value="MFS_dom"/>
</dbReference>
<feature type="transmembrane region" description="Helical" evidence="6">
    <location>
        <begin position="416"/>
        <end position="435"/>
    </location>
</feature>
<dbReference type="PANTHER" id="PTHR23511:SF35">
    <property type="entry name" value="MAJOR FACILITATOR SUPERFAMILY (MFS) PROFILE DOMAIN-CONTAINING PROTEIN"/>
    <property type="match status" value="1"/>
</dbReference>
<gene>
    <name evidence="9" type="primary">LOC113402416</name>
</gene>
<keyword evidence="3 6" id="KW-0812">Transmembrane</keyword>
<feature type="transmembrane region" description="Helical" evidence="6">
    <location>
        <begin position="393"/>
        <end position="410"/>
    </location>
</feature>
<dbReference type="Proteomes" id="UP001652626">
    <property type="component" value="Chromosome 12"/>
</dbReference>
<proteinExistence type="predicted"/>
<name>A0ABM4AML1_VANTA</name>
<evidence type="ECO:0000256" key="5">
    <source>
        <dbReference type="ARBA" id="ARBA00023136"/>
    </source>
</evidence>
<feature type="transmembrane region" description="Helical" evidence="6">
    <location>
        <begin position="131"/>
        <end position="153"/>
    </location>
</feature>
<evidence type="ECO:0000256" key="4">
    <source>
        <dbReference type="ARBA" id="ARBA00022989"/>
    </source>
</evidence>
<dbReference type="InterPro" id="IPR011701">
    <property type="entry name" value="MFS"/>
</dbReference>
<evidence type="ECO:0000256" key="6">
    <source>
        <dbReference type="SAM" id="Phobius"/>
    </source>
</evidence>
<feature type="transmembrane region" description="Helical" evidence="6">
    <location>
        <begin position="40"/>
        <end position="64"/>
    </location>
</feature>
<feature type="transmembrane region" description="Helical" evidence="6">
    <location>
        <begin position="76"/>
        <end position="96"/>
    </location>
</feature>
<feature type="domain" description="Major facilitator superfamily (MFS) profile" evidence="7">
    <location>
        <begin position="40"/>
        <end position="504"/>
    </location>
</feature>
<evidence type="ECO:0000256" key="2">
    <source>
        <dbReference type="ARBA" id="ARBA00022448"/>
    </source>
</evidence>
<organism evidence="8 9">
    <name type="scientific">Vanessa tameamea</name>
    <name type="common">Kamehameha butterfly</name>
    <dbReference type="NCBI Taxonomy" id="334116"/>
    <lineage>
        <taxon>Eukaryota</taxon>
        <taxon>Metazoa</taxon>
        <taxon>Ecdysozoa</taxon>
        <taxon>Arthropoda</taxon>
        <taxon>Hexapoda</taxon>
        <taxon>Insecta</taxon>
        <taxon>Pterygota</taxon>
        <taxon>Neoptera</taxon>
        <taxon>Endopterygota</taxon>
        <taxon>Lepidoptera</taxon>
        <taxon>Glossata</taxon>
        <taxon>Ditrysia</taxon>
        <taxon>Papilionoidea</taxon>
        <taxon>Nymphalidae</taxon>
        <taxon>Nymphalinae</taxon>
        <taxon>Vanessa</taxon>
    </lineage>
</organism>
<evidence type="ECO:0000313" key="8">
    <source>
        <dbReference type="Proteomes" id="UP001652626"/>
    </source>
</evidence>
<feature type="transmembrane region" description="Helical" evidence="6">
    <location>
        <begin position="203"/>
        <end position="222"/>
    </location>
</feature>
<keyword evidence="8" id="KW-1185">Reference proteome</keyword>
<evidence type="ECO:0000313" key="9">
    <source>
        <dbReference type="RefSeq" id="XP_064072534.1"/>
    </source>
</evidence>
<evidence type="ECO:0000259" key="7">
    <source>
        <dbReference type="PROSITE" id="PS50850"/>
    </source>
</evidence>
<reference evidence="9" key="1">
    <citation type="submission" date="2025-08" db="UniProtKB">
        <authorList>
            <consortium name="RefSeq"/>
        </authorList>
    </citation>
    <scope>IDENTIFICATION</scope>
    <source>
        <tissue evidence="9">Whole body</tissue>
    </source>
</reference>
<accession>A0ABM4AML1</accession>
<feature type="transmembrane region" description="Helical" evidence="6">
    <location>
        <begin position="447"/>
        <end position="466"/>
    </location>
</feature>
<comment type="subcellular location">
    <subcellularLocation>
        <location evidence="1">Membrane</location>
        <topology evidence="1">Multi-pass membrane protein</topology>
    </subcellularLocation>
</comment>
<dbReference type="Gene3D" id="1.20.1250.20">
    <property type="entry name" value="MFS general substrate transporter like domains"/>
    <property type="match status" value="1"/>
</dbReference>
<evidence type="ECO:0000256" key="3">
    <source>
        <dbReference type="ARBA" id="ARBA00022692"/>
    </source>
</evidence>
<dbReference type="Pfam" id="PF07690">
    <property type="entry name" value="MFS_1"/>
    <property type="match status" value="1"/>
</dbReference>
<feature type="transmembrane region" description="Helical" evidence="6">
    <location>
        <begin position="362"/>
        <end position="386"/>
    </location>
</feature>
<keyword evidence="5 6" id="KW-0472">Membrane</keyword>
<feature type="transmembrane region" description="Helical" evidence="6">
    <location>
        <begin position="165"/>
        <end position="191"/>
    </location>
</feature>
<dbReference type="GeneID" id="113402416"/>
<feature type="transmembrane region" description="Helical" evidence="6">
    <location>
        <begin position="472"/>
        <end position="499"/>
    </location>
</feature>
<keyword evidence="2" id="KW-0813">Transport</keyword>
<dbReference type="PROSITE" id="PS50850">
    <property type="entry name" value="MFS"/>
    <property type="match status" value="1"/>
</dbReference>
<dbReference type="InterPro" id="IPR036259">
    <property type="entry name" value="MFS_trans_sf"/>
</dbReference>
<dbReference type="PANTHER" id="PTHR23511">
    <property type="entry name" value="SYNAPTIC VESICLE GLYCOPROTEIN 2"/>
    <property type="match status" value="1"/>
</dbReference>